<dbReference type="InterPro" id="IPR019734">
    <property type="entry name" value="TPR_rpt"/>
</dbReference>
<dbReference type="InterPro" id="IPR013105">
    <property type="entry name" value="TPR_2"/>
</dbReference>
<keyword evidence="4" id="KW-0175">Coiled coil</keyword>
<dbReference type="RefSeq" id="WP_015193881.1">
    <property type="nucleotide sequence ID" value="NC_019748.1"/>
</dbReference>
<evidence type="ECO:0000313" key="7">
    <source>
        <dbReference type="Proteomes" id="UP000010473"/>
    </source>
</evidence>
<dbReference type="InterPro" id="IPR037257">
    <property type="entry name" value="T2SS_E_N_sf"/>
</dbReference>
<reference evidence="7" key="1">
    <citation type="journal article" date="2013" name="Proc. Natl. Acad. Sci. U.S.A.">
        <title>Improving the coverage of the cyanobacterial phylum using diversity-driven genome sequencing.</title>
        <authorList>
            <person name="Shih P.M."/>
            <person name="Wu D."/>
            <person name="Latifi A."/>
            <person name="Axen S.D."/>
            <person name="Fewer D.P."/>
            <person name="Talla E."/>
            <person name="Calteau A."/>
            <person name="Cai F."/>
            <person name="Tandeau de Marsac N."/>
            <person name="Rippka R."/>
            <person name="Herdman M."/>
            <person name="Sivonen K."/>
            <person name="Coursin T."/>
            <person name="Laurent T."/>
            <person name="Goodwin L."/>
            <person name="Nolan M."/>
            <person name="Davenport K.W."/>
            <person name="Han C.S."/>
            <person name="Rubin E.M."/>
            <person name="Eisen J.A."/>
            <person name="Woyke T."/>
            <person name="Gugger M."/>
            <person name="Kerfeld C.A."/>
        </authorList>
    </citation>
    <scope>NUCLEOTIDE SEQUENCE [LARGE SCALE GENOMIC DNA]</scope>
    <source>
        <strain evidence="7">ATCC 29371 / PCC 7437</strain>
    </source>
</reference>
<protein>
    <submittedName>
        <fullName evidence="6">Tetratricopeptide TPR_1 repeat-containing protein</fullName>
    </submittedName>
</protein>
<dbReference type="OrthoDB" id="568586at2"/>
<sequence>MAQTQIIKPLGFVLQQAGLISPEQVRIALRTQNQLPERKIGEILAIKGWIKPETAYFFAEKWPKILLKSQKLPIGQYFKAAALLNETQIDNILQKQQKTGQKFGAIAVVEGFISQQTLDFFLEQLELAKLLKQENFNFSITNNPRDYIPYIKDYLLRNKNCEPTTLLKLYRQIWHQGEVLASGSNEEIELINSGLIVRKGNKIKIAQSVYKSVLNLNWIEQELVRLQPYGQIRLKLFGLESKASLPYKVLTEVNYWTSKQPFLTQKLYQLIKERESFIPKGKETVIIEELVQNHIIENWQQQIAGSHLQEISDRILNNQHCSPVALLKLYKKVWQQREVSVNNSPEQNELIQIGLLKQEQGKVTVANRIYQTVFNQGWIESQLALLNPSPTNNSAITIVPKTQSAKTKRDYSKISLAFLSLLVLGSLCLFGFNILAKNREAKMFEQANNLLQKQEYQKALAIYNQVLKTNGNYYQAWTNRGYALAGLKQYDKMLQSCVSATVIQPQADYAWNCQGEALHNLKQYQQSLVAFDKAIAINPKEAIFLINKSDSLNKLQQEQAALDTINQAIEILENSQESVENSQIAGNLKVAFYYKGQTLLRQQQYQEALQAYQQALQYDPNYLPAQWGKGIALKKLKRYSEATSEFNQILQRLDLSATQRATTWFYLGLNLCDAMNLSEAIEAFQTAIELQPNYEAAQTAQARCQAKLN</sequence>
<dbReference type="InterPro" id="IPR050498">
    <property type="entry name" value="Ycf3"/>
</dbReference>
<gene>
    <name evidence="6" type="ordered locus">Sta7437_2687</name>
</gene>
<organism evidence="6 7">
    <name type="scientific">Stanieria cyanosphaera (strain ATCC 29371 / PCC 7437)</name>
    <dbReference type="NCBI Taxonomy" id="111780"/>
    <lineage>
        <taxon>Bacteria</taxon>
        <taxon>Bacillati</taxon>
        <taxon>Cyanobacteriota</taxon>
        <taxon>Cyanophyceae</taxon>
        <taxon>Pleurocapsales</taxon>
        <taxon>Dermocarpellaceae</taxon>
        <taxon>Stanieria</taxon>
    </lineage>
</organism>
<dbReference type="PROSITE" id="PS50293">
    <property type="entry name" value="TPR_REGION"/>
    <property type="match status" value="1"/>
</dbReference>
<proteinExistence type="predicted"/>
<evidence type="ECO:0000256" key="3">
    <source>
        <dbReference type="PROSITE-ProRule" id="PRU00339"/>
    </source>
</evidence>
<keyword evidence="2 3" id="KW-0802">TPR repeat</keyword>
<keyword evidence="5" id="KW-1133">Transmembrane helix</keyword>
<dbReference type="Pfam" id="PF13432">
    <property type="entry name" value="TPR_16"/>
    <property type="match status" value="1"/>
</dbReference>
<evidence type="ECO:0000256" key="1">
    <source>
        <dbReference type="ARBA" id="ARBA00022737"/>
    </source>
</evidence>
<dbReference type="STRING" id="111780.Sta7437_2687"/>
<dbReference type="Proteomes" id="UP000010473">
    <property type="component" value="Chromosome"/>
</dbReference>
<dbReference type="KEGG" id="scs:Sta7437_2687"/>
<dbReference type="PANTHER" id="PTHR44858">
    <property type="entry name" value="TETRATRICOPEPTIDE REPEAT PROTEIN 6"/>
    <property type="match status" value="1"/>
</dbReference>
<feature type="repeat" description="TPR" evidence="3">
    <location>
        <begin position="661"/>
        <end position="694"/>
    </location>
</feature>
<feature type="transmembrane region" description="Helical" evidence="5">
    <location>
        <begin position="414"/>
        <end position="436"/>
    </location>
</feature>
<dbReference type="Pfam" id="PF14559">
    <property type="entry name" value="TPR_19"/>
    <property type="match status" value="1"/>
</dbReference>
<keyword evidence="1" id="KW-0677">Repeat</keyword>
<dbReference type="PROSITE" id="PS50005">
    <property type="entry name" value="TPR"/>
    <property type="match status" value="3"/>
</dbReference>
<dbReference type="PANTHER" id="PTHR44858:SF1">
    <property type="entry name" value="UDP-N-ACETYLGLUCOSAMINE--PEPTIDE N-ACETYLGLUCOSAMINYLTRANSFERASE SPINDLY-RELATED"/>
    <property type="match status" value="1"/>
</dbReference>
<feature type="repeat" description="TPR" evidence="3">
    <location>
        <begin position="508"/>
        <end position="541"/>
    </location>
</feature>
<keyword evidence="5" id="KW-0472">Membrane</keyword>
<keyword evidence="7" id="KW-1185">Reference proteome</keyword>
<dbReference type="SMART" id="SM00028">
    <property type="entry name" value="TPR"/>
    <property type="match status" value="7"/>
</dbReference>
<evidence type="ECO:0000256" key="5">
    <source>
        <dbReference type="SAM" id="Phobius"/>
    </source>
</evidence>
<dbReference type="SUPFAM" id="SSF160246">
    <property type="entry name" value="EspE N-terminal domain-like"/>
    <property type="match status" value="1"/>
</dbReference>
<accession>K9XUK3</accession>
<dbReference type="eggNOG" id="COG0457">
    <property type="taxonomic scope" value="Bacteria"/>
</dbReference>
<name>K9XUK3_STAC7</name>
<dbReference type="AlphaFoldDB" id="K9XUK3"/>
<dbReference type="SUPFAM" id="SSF48452">
    <property type="entry name" value="TPR-like"/>
    <property type="match status" value="2"/>
</dbReference>
<dbReference type="Gene3D" id="1.25.40.10">
    <property type="entry name" value="Tetratricopeptide repeat domain"/>
    <property type="match status" value="4"/>
</dbReference>
<dbReference type="Pfam" id="PF07719">
    <property type="entry name" value="TPR_2"/>
    <property type="match status" value="1"/>
</dbReference>
<evidence type="ECO:0000256" key="4">
    <source>
        <dbReference type="SAM" id="Coils"/>
    </source>
</evidence>
<evidence type="ECO:0000256" key="2">
    <source>
        <dbReference type="ARBA" id="ARBA00022803"/>
    </source>
</evidence>
<dbReference type="EMBL" id="CP003653">
    <property type="protein sequence ID" value="AFZ36213.1"/>
    <property type="molecule type" value="Genomic_DNA"/>
</dbReference>
<keyword evidence="5" id="KW-0812">Transmembrane</keyword>
<feature type="coiled-coil region" evidence="4">
    <location>
        <begin position="555"/>
        <end position="582"/>
    </location>
</feature>
<dbReference type="InterPro" id="IPR011990">
    <property type="entry name" value="TPR-like_helical_dom_sf"/>
</dbReference>
<evidence type="ECO:0000313" key="6">
    <source>
        <dbReference type="EMBL" id="AFZ36213.1"/>
    </source>
</evidence>
<dbReference type="HOGENOM" id="CLU_389272_0_0_3"/>
<feature type="repeat" description="TPR" evidence="3">
    <location>
        <begin position="589"/>
        <end position="622"/>
    </location>
</feature>